<proteinExistence type="inferred from homology"/>
<dbReference type="InterPro" id="IPR036165">
    <property type="entry name" value="YefM-like_sf"/>
</dbReference>
<name>A0ABY7WR32_9LACO</name>
<dbReference type="SUPFAM" id="SSF143120">
    <property type="entry name" value="YefM-like"/>
    <property type="match status" value="1"/>
</dbReference>
<comment type="similarity">
    <text evidence="1 2">Belongs to the phD/YefM antitoxin family.</text>
</comment>
<gene>
    <name evidence="3" type="ORF">PQ472_12270</name>
</gene>
<dbReference type="Pfam" id="PF02604">
    <property type="entry name" value="PhdYeFM_antitox"/>
    <property type="match status" value="1"/>
</dbReference>
<protein>
    <recommendedName>
        <fullName evidence="2">Antitoxin</fullName>
    </recommendedName>
</protein>
<sequence>MLVLGIEETRKNLTRLVTKVNDDDKPVLILEPDKANNAVLMSKREYDALLQTLAVMVREQGQFVPVDEP</sequence>
<reference evidence="3 4" key="1">
    <citation type="submission" date="2023-02" db="EMBL/GenBank/DDBJ databases">
        <title>Genome sequence of Lacticaseibacillus sp. KACC 23028.</title>
        <authorList>
            <person name="Kim S."/>
            <person name="Heo J."/>
            <person name="Kwon S.-W."/>
        </authorList>
    </citation>
    <scope>NUCLEOTIDE SEQUENCE [LARGE SCALE GENOMIC DNA]</scope>
    <source>
        <strain evidence="3 4">KACC 23028</strain>
    </source>
</reference>
<dbReference type="Proteomes" id="UP001220377">
    <property type="component" value="Chromosome"/>
</dbReference>
<dbReference type="EMBL" id="CP117884">
    <property type="protein sequence ID" value="WDF82649.1"/>
    <property type="molecule type" value="Genomic_DNA"/>
</dbReference>
<evidence type="ECO:0000256" key="1">
    <source>
        <dbReference type="ARBA" id="ARBA00009981"/>
    </source>
</evidence>
<evidence type="ECO:0000256" key="2">
    <source>
        <dbReference type="RuleBase" id="RU362080"/>
    </source>
</evidence>
<keyword evidence="4" id="KW-1185">Reference proteome</keyword>
<evidence type="ECO:0000313" key="4">
    <source>
        <dbReference type="Proteomes" id="UP001220377"/>
    </source>
</evidence>
<organism evidence="3 4">
    <name type="scientific">Lacticaseibacillus pabuli</name>
    <dbReference type="NCBI Taxonomy" id="3025672"/>
    <lineage>
        <taxon>Bacteria</taxon>
        <taxon>Bacillati</taxon>
        <taxon>Bacillota</taxon>
        <taxon>Bacilli</taxon>
        <taxon>Lactobacillales</taxon>
        <taxon>Lactobacillaceae</taxon>
        <taxon>Lacticaseibacillus</taxon>
    </lineage>
</organism>
<dbReference type="NCBIfam" id="TIGR01552">
    <property type="entry name" value="phd_fam"/>
    <property type="match status" value="1"/>
</dbReference>
<dbReference type="RefSeq" id="WP_274260266.1">
    <property type="nucleotide sequence ID" value="NZ_CP117884.1"/>
</dbReference>
<evidence type="ECO:0000313" key="3">
    <source>
        <dbReference type="EMBL" id="WDF82649.1"/>
    </source>
</evidence>
<dbReference type="InterPro" id="IPR006442">
    <property type="entry name" value="Antitoxin_Phd/YefM"/>
</dbReference>
<accession>A0ABY7WR32</accession>
<comment type="function">
    <text evidence="2">Antitoxin component of a type II toxin-antitoxin (TA) system.</text>
</comment>
<dbReference type="Gene3D" id="3.40.1620.10">
    <property type="entry name" value="YefM-like domain"/>
    <property type="match status" value="1"/>
</dbReference>